<reference evidence="2" key="2">
    <citation type="submission" date="2018-05" db="EMBL/GenBank/DDBJ databases">
        <title>OpunRS2 (Oryza punctata Reference Sequence Version 2).</title>
        <authorList>
            <person name="Zhang J."/>
            <person name="Kudrna D."/>
            <person name="Lee S."/>
            <person name="Talag J."/>
            <person name="Welchert J."/>
            <person name="Wing R.A."/>
        </authorList>
    </citation>
    <scope>NUCLEOTIDE SEQUENCE [LARGE SCALE GENOMIC DNA]</scope>
</reference>
<evidence type="ECO:0000256" key="1">
    <source>
        <dbReference type="SAM" id="MobiDB-lite"/>
    </source>
</evidence>
<dbReference type="AlphaFoldDB" id="A0A0E0LJW7"/>
<organism evidence="2">
    <name type="scientific">Oryza punctata</name>
    <name type="common">Red rice</name>
    <dbReference type="NCBI Taxonomy" id="4537"/>
    <lineage>
        <taxon>Eukaryota</taxon>
        <taxon>Viridiplantae</taxon>
        <taxon>Streptophyta</taxon>
        <taxon>Embryophyta</taxon>
        <taxon>Tracheophyta</taxon>
        <taxon>Spermatophyta</taxon>
        <taxon>Magnoliopsida</taxon>
        <taxon>Liliopsida</taxon>
        <taxon>Poales</taxon>
        <taxon>Poaceae</taxon>
        <taxon>BOP clade</taxon>
        <taxon>Oryzoideae</taxon>
        <taxon>Oryzeae</taxon>
        <taxon>Oryzinae</taxon>
        <taxon>Oryza</taxon>
    </lineage>
</organism>
<dbReference type="Gramene" id="OPUNC07G11030.1">
    <property type="protein sequence ID" value="OPUNC07G11030.1"/>
    <property type="gene ID" value="OPUNC07G11030"/>
</dbReference>
<sequence>MLRSEGWDGKSGKSFKTKVKCLKSRVALHLLWTGGCTAAADRTRSHGDTDTPCARDAAPPSPPALTSCRYTVGCCTSPVAGSPCRRGGAVTPRCCPVWPRRVSAPHRRAAPPPQEADTPKSQWPKVRNMKKKNAPAVDLKDFFFKEALHRRELKKQLRAIWIFSKLDVAFDLAEAKETKDLTSPTSRSMHMGVTMKWKRLALQMIIRVDLEKF</sequence>
<dbReference type="EnsemblPlants" id="OPUNC07G11030.1">
    <property type="protein sequence ID" value="OPUNC07G11030.1"/>
    <property type="gene ID" value="OPUNC07G11030"/>
</dbReference>
<accession>A0A0E0LJW7</accession>
<evidence type="ECO:0000313" key="2">
    <source>
        <dbReference type="EnsemblPlants" id="OPUNC07G11030.1"/>
    </source>
</evidence>
<proteinExistence type="predicted"/>
<dbReference type="Proteomes" id="UP000026962">
    <property type="component" value="Chromosome 7"/>
</dbReference>
<protein>
    <submittedName>
        <fullName evidence="2">Uncharacterized protein</fullName>
    </submittedName>
</protein>
<evidence type="ECO:0000313" key="3">
    <source>
        <dbReference type="Proteomes" id="UP000026962"/>
    </source>
</evidence>
<dbReference type="HOGENOM" id="CLU_1296187_0_0_1"/>
<reference evidence="2" key="1">
    <citation type="submission" date="2015-04" db="UniProtKB">
        <authorList>
            <consortium name="EnsemblPlants"/>
        </authorList>
    </citation>
    <scope>IDENTIFICATION</scope>
</reference>
<feature type="region of interest" description="Disordered" evidence="1">
    <location>
        <begin position="104"/>
        <end position="130"/>
    </location>
</feature>
<name>A0A0E0LJW7_ORYPU</name>
<keyword evidence="3" id="KW-1185">Reference proteome</keyword>